<gene>
    <name evidence="3" type="ORF">SCH01S_15_00580</name>
</gene>
<evidence type="ECO:0000313" key="3">
    <source>
        <dbReference type="EMBL" id="GAO38433.1"/>
    </source>
</evidence>
<dbReference type="Gene3D" id="1.10.1130.10">
    <property type="entry name" value="Flavocytochrome C3, Chain A"/>
    <property type="match status" value="1"/>
</dbReference>
<dbReference type="RefSeq" id="WP_046347271.1">
    <property type="nucleotide sequence ID" value="NZ_BBWU01000015.1"/>
</dbReference>
<evidence type="ECO:0000256" key="1">
    <source>
        <dbReference type="SAM" id="SignalP"/>
    </source>
</evidence>
<sequence length="466" mass="49485">MSGVFASLRTRAAAGLAFCLCLGLALAALAIAFGTSPSTAQAAAGDSAMHLGVASCAGSTCHGRQEGDGKVVRQDEIKLWQDDSSAGGTHSRSLRLISGPRGQAIAARLGIGDPTSAPMCLGCHVDPATSRGPRFQKSDGVGCEACHGGAQNWIQTHYTVGASHARNLAQGMIPLDNPKVRAGVCLDCHFGSADAGQFVNHRIMAAGHPRIAFELDLFSTLQQHHNEDADYIRRKGRTDDVRLWATGQAMAVERSLTLYSNPGRGTEGVFPEFYFFDCHTCHRRISDEPSARPTNIANPGRPIPDGMPAYNDENMIMLSAAARVVAPELGRRFDADARAFHAALAKDRPSAVAAAARLRETAGALADAFARQSFGKAETFAIIDSIAGDAISPRFTDYEGSVQSVMAVDTLLNALVNARAVDGGAARSVRAEINRAYAAVKDPNDYRPLEFRRALGGAARTIRTLR</sequence>
<name>A0A0E9MLR5_9SPHN</name>
<dbReference type="InterPro" id="IPR023155">
    <property type="entry name" value="Cyt_c-552/4"/>
</dbReference>
<dbReference type="AlphaFoldDB" id="A0A0E9MLR5"/>
<proteinExistence type="predicted"/>
<accession>A0A0E9MLR5</accession>
<keyword evidence="4" id="KW-1185">Reference proteome</keyword>
<reference evidence="3 4" key="1">
    <citation type="submission" date="2015-04" db="EMBL/GenBank/DDBJ databases">
        <title>Whole genome shotgun sequence of Sphingomonas changbaiensis NBRC 104936.</title>
        <authorList>
            <person name="Katano-Makiyama Y."/>
            <person name="Hosoyama A."/>
            <person name="Hashimoto M."/>
            <person name="Noguchi M."/>
            <person name="Tsuchikane K."/>
            <person name="Ohji S."/>
            <person name="Yamazoe A."/>
            <person name="Ichikawa N."/>
            <person name="Kimura A."/>
            <person name="Fujita N."/>
        </authorList>
    </citation>
    <scope>NUCLEOTIDE SEQUENCE [LARGE SCALE GENOMIC DNA]</scope>
    <source>
        <strain evidence="3 4">NBRC 104936</strain>
    </source>
</reference>
<dbReference type="Pfam" id="PF13435">
    <property type="entry name" value="Cytochrome_C554"/>
    <property type="match status" value="1"/>
</dbReference>
<comment type="caution">
    <text evidence="3">The sequence shown here is derived from an EMBL/GenBank/DDBJ whole genome shotgun (WGS) entry which is preliminary data.</text>
</comment>
<protein>
    <recommendedName>
        <fullName evidence="2">Cytochrome c-552/4 domain-containing protein</fullName>
    </recommendedName>
</protein>
<evidence type="ECO:0000259" key="2">
    <source>
        <dbReference type="Pfam" id="PF13435"/>
    </source>
</evidence>
<organism evidence="3 4">
    <name type="scientific">Sphingomonas changbaiensis NBRC 104936</name>
    <dbReference type="NCBI Taxonomy" id="1219043"/>
    <lineage>
        <taxon>Bacteria</taxon>
        <taxon>Pseudomonadati</taxon>
        <taxon>Pseudomonadota</taxon>
        <taxon>Alphaproteobacteria</taxon>
        <taxon>Sphingomonadales</taxon>
        <taxon>Sphingomonadaceae</taxon>
        <taxon>Sphingomonas</taxon>
    </lineage>
</organism>
<dbReference type="SUPFAM" id="SSF48695">
    <property type="entry name" value="Multiheme cytochromes"/>
    <property type="match status" value="1"/>
</dbReference>
<dbReference type="STRING" id="1219043.SCH01S_15_00580"/>
<dbReference type="OrthoDB" id="257578at2"/>
<dbReference type="Proteomes" id="UP000033202">
    <property type="component" value="Unassembled WGS sequence"/>
</dbReference>
<dbReference type="InterPro" id="IPR036280">
    <property type="entry name" value="Multihaem_cyt_sf"/>
</dbReference>
<evidence type="ECO:0000313" key="4">
    <source>
        <dbReference type="Proteomes" id="UP000033202"/>
    </source>
</evidence>
<feature type="signal peptide" evidence="1">
    <location>
        <begin position="1"/>
        <end position="27"/>
    </location>
</feature>
<feature type="chain" id="PRO_5002429151" description="Cytochrome c-552/4 domain-containing protein" evidence="1">
    <location>
        <begin position="28"/>
        <end position="466"/>
    </location>
</feature>
<feature type="domain" description="Cytochrome c-552/4" evidence="2">
    <location>
        <begin position="109"/>
        <end position="148"/>
    </location>
</feature>
<dbReference type="EMBL" id="BBWU01000015">
    <property type="protein sequence ID" value="GAO38433.1"/>
    <property type="molecule type" value="Genomic_DNA"/>
</dbReference>
<keyword evidence="1" id="KW-0732">Signal</keyword>